<accession>A0A1G2LEX7</accession>
<dbReference type="EMBL" id="MHQT01000001">
    <property type="protein sequence ID" value="OHA10203.1"/>
    <property type="molecule type" value="Genomic_DNA"/>
</dbReference>
<protein>
    <submittedName>
        <fullName evidence="1">Uncharacterized protein</fullName>
    </submittedName>
</protein>
<proteinExistence type="predicted"/>
<dbReference type="Proteomes" id="UP000178977">
    <property type="component" value="Unassembled WGS sequence"/>
</dbReference>
<reference evidence="1 2" key="1">
    <citation type="journal article" date="2016" name="Nat. Commun.">
        <title>Thousands of microbial genomes shed light on interconnected biogeochemical processes in an aquifer system.</title>
        <authorList>
            <person name="Anantharaman K."/>
            <person name="Brown C.T."/>
            <person name="Hug L.A."/>
            <person name="Sharon I."/>
            <person name="Castelle C.J."/>
            <person name="Probst A.J."/>
            <person name="Thomas B.C."/>
            <person name="Singh A."/>
            <person name="Wilkins M.J."/>
            <person name="Karaoz U."/>
            <person name="Brodie E.L."/>
            <person name="Williams K.H."/>
            <person name="Hubbard S.S."/>
            <person name="Banfield J.F."/>
        </authorList>
    </citation>
    <scope>NUCLEOTIDE SEQUENCE [LARGE SCALE GENOMIC DNA]</scope>
</reference>
<dbReference type="STRING" id="1802281.A3A44_01240"/>
<sequence length="60" mass="6878">MNASLRNFIRAREVRVSDVPHMTPELERLIGIAERDLKAKRNISLLLKTPTEAECYLNAL</sequence>
<dbReference type="AlphaFoldDB" id="A0A1G2LEX7"/>
<organism evidence="1 2">
    <name type="scientific">Candidatus Sungbacteria bacterium RIFCSPLOWO2_01_FULL_60_25</name>
    <dbReference type="NCBI Taxonomy" id="1802281"/>
    <lineage>
        <taxon>Bacteria</taxon>
        <taxon>Candidatus Sungiibacteriota</taxon>
    </lineage>
</organism>
<comment type="caution">
    <text evidence="1">The sequence shown here is derived from an EMBL/GenBank/DDBJ whole genome shotgun (WGS) entry which is preliminary data.</text>
</comment>
<name>A0A1G2LEX7_9BACT</name>
<evidence type="ECO:0000313" key="2">
    <source>
        <dbReference type="Proteomes" id="UP000178977"/>
    </source>
</evidence>
<evidence type="ECO:0000313" key="1">
    <source>
        <dbReference type="EMBL" id="OHA10203.1"/>
    </source>
</evidence>
<gene>
    <name evidence="1" type="ORF">A3A44_01240</name>
</gene>